<dbReference type="STRING" id="3088.A0A383WHQ8"/>
<dbReference type="AlphaFoldDB" id="A0A383WHQ8"/>
<evidence type="ECO:0000256" key="1">
    <source>
        <dbReference type="ARBA" id="ARBA00001961"/>
    </source>
</evidence>
<dbReference type="GO" id="GO:0031418">
    <property type="term" value="F:L-ascorbic acid binding"/>
    <property type="evidence" value="ECO:0007669"/>
    <property type="project" value="InterPro"/>
</dbReference>
<organism evidence="8 9">
    <name type="scientific">Tetradesmus obliquus</name>
    <name type="common">Green alga</name>
    <name type="synonym">Acutodesmus obliquus</name>
    <dbReference type="NCBI Taxonomy" id="3088"/>
    <lineage>
        <taxon>Eukaryota</taxon>
        <taxon>Viridiplantae</taxon>
        <taxon>Chlorophyta</taxon>
        <taxon>core chlorophytes</taxon>
        <taxon>Chlorophyceae</taxon>
        <taxon>CS clade</taxon>
        <taxon>Sphaeropleales</taxon>
        <taxon>Scenedesmaceae</taxon>
        <taxon>Tetradesmus</taxon>
    </lineage>
</organism>
<dbReference type="Proteomes" id="UP000256970">
    <property type="component" value="Unassembled WGS sequence"/>
</dbReference>
<keyword evidence="9" id="KW-1185">Reference proteome</keyword>
<comment type="catalytic activity">
    <reaction evidence="7">
        <text>L-prolyl-[collagen] + 2-oxoglutarate + O2 = trans-4-hydroxy-L-prolyl-[collagen] + succinate + CO2</text>
        <dbReference type="Rhea" id="RHEA:18945"/>
        <dbReference type="Rhea" id="RHEA-COMP:11676"/>
        <dbReference type="Rhea" id="RHEA-COMP:11680"/>
        <dbReference type="ChEBI" id="CHEBI:15379"/>
        <dbReference type="ChEBI" id="CHEBI:16526"/>
        <dbReference type="ChEBI" id="CHEBI:16810"/>
        <dbReference type="ChEBI" id="CHEBI:30031"/>
        <dbReference type="ChEBI" id="CHEBI:50342"/>
        <dbReference type="ChEBI" id="CHEBI:61965"/>
        <dbReference type="EC" id="1.14.11.2"/>
    </reaction>
</comment>
<evidence type="ECO:0000256" key="6">
    <source>
        <dbReference type="ARBA" id="ARBA00023004"/>
    </source>
</evidence>
<dbReference type="InterPro" id="IPR005123">
    <property type="entry name" value="Oxoglu/Fe-dep_dioxygenase_dom"/>
</dbReference>
<evidence type="ECO:0000256" key="2">
    <source>
        <dbReference type="ARBA" id="ARBA00004648"/>
    </source>
</evidence>
<accession>A0A383WHQ8</accession>
<dbReference type="InterPro" id="IPR006620">
    <property type="entry name" value="Pro_4_hyd_alph"/>
</dbReference>
<comment type="subcellular location">
    <subcellularLocation>
        <location evidence="2">Endoplasmic reticulum membrane</location>
        <topology evidence="2">Single-pass type II membrane protein</topology>
    </subcellularLocation>
</comment>
<dbReference type="PANTHER" id="PTHR10869:SF246">
    <property type="entry name" value="TRANSMEMBRANE PROLYL 4-HYDROXYLASE"/>
    <property type="match status" value="1"/>
</dbReference>
<sequence>MGLMAPLKHTHKTVLASSRSSVPLPMAVCLCLACLLIGYTAHRPGLPAGLEPQMVNTPPRKLQAQDPTAAAAAAGDMQPAQQIPQKQQQLAAAGELPDNEQFAQQFLQQSGLLQLRPPLQPAKSGSHNYTVVPYQILSWYPRIVVFPNFVDRERAQHIIKLASSRMQPSDLSYRPNEKRDPKQQIRTSTGVFLNSFEDAGGVLSWVEQKIAAVTLLPVTHGEAFNVLRYNLNQKYDSHMDTFDPKDFGPQPSQRMATVLLYLSEVEDGGETVFKKEGEDGADRPVTDWASCEPGEFKYKPRMGDAVLFFSLDPDLAINPRSLHGGCAVRSGEKWVATKWIHEKPFQRRRA</sequence>
<dbReference type="PANTHER" id="PTHR10869">
    <property type="entry name" value="PROLYL 4-HYDROXYLASE ALPHA SUBUNIT"/>
    <property type="match status" value="1"/>
</dbReference>
<evidence type="ECO:0000256" key="3">
    <source>
        <dbReference type="ARBA" id="ARBA00022723"/>
    </source>
</evidence>
<dbReference type="InterPro" id="IPR045054">
    <property type="entry name" value="P4HA-like"/>
</dbReference>
<dbReference type="SMART" id="SM00702">
    <property type="entry name" value="P4Hc"/>
    <property type="match status" value="1"/>
</dbReference>
<dbReference type="PROSITE" id="PS51471">
    <property type="entry name" value="FE2OG_OXY"/>
    <property type="match status" value="1"/>
</dbReference>
<evidence type="ECO:0000256" key="7">
    <source>
        <dbReference type="ARBA" id="ARBA00049169"/>
    </source>
</evidence>
<dbReference type="GO" id="GO:0004656">
    <property type="term" value="F:procollagen-proline 4-dioxygenase activity"/>
    <property type="evidence" value="ECO:0007669"/>
    <property type="project" value="UniProtKB-EC"/>
</dbReference>
<dbReference type="Pfam" id="PF13640">
    <property type="entry name" value="2OG-FeII_Oxy_3"/>
    <property type="match status" value="1"/>
</dbReference>
<keyword evidence="5" id="KW-0560">Oxidoreductase</keyword>
<dbReference type="EMBL" id="FNXT01001265">
    <property type="protein sequence ID" value="SZX76752.1"/>
    <property type="molecule type" value="Genomic_DNA"/>
</dbReference>
<proteinExistence type="predicted"/>
<evidence type="ECO:0000256" key="4">
    <source>
        <dbReference type="ARBA" id="ARBA00022964"/>
    </source>
</evidence>
<dbReference type="GO" id="GO:0005506">
    <property type="term" value="F:iron ion binding"/>
    <property type="evidence" value="ECO:0007669"/>
    <property type="project" value="InterPro"/>
</dbReference>
<name>A0A383WHQ8_TETOB</name>
<keyword evidence="4" id="KW-0223">Dioxygenase</keyword>
<reference evidence="8 9" key="1">
    <citation type="submission" date="2016-10" db="EMBL/GenBank/DDBJ databases">
        <authorList>
            <person name="Cai Z."/>
        </authorList>
    </citation>
    <scope>NUCLEOTIDE SEQUENCE [LARGE SCALE GENOMIC DNA]</scope>
</reference>
<keyword evidence="6" id="KW-0408">Iron</keyword>
<evidence type="ECO:0000256" key="5">
    <source>
        <dbReference type="ARBA" id="ARBA00023002"/>
    </source>
</evidence>
<evidence type="ECO:0000313" key="8">
    <source>
        <dbReference type="EMBL" id="SZX76752.1"/>
    </source>
</evidence>
<gene>
    <name evidence="8" type="ORF">BQ4739_LOCUS17124</name>
</gene>
<evidence type="ECO:0000313" key="9">
    <source>
        <dbReference type="Proteomes" id="UP000256970"/>
    </source>
</evidence>
<comment type="cofactor">
    <cofactor evidence="1">
        <name>L-ascorbate</name>
        <dbReference type="ChEBI" id="CHEBI:38290"/>
    </cofactor>
</comment>
<dbReference type="Gene3D" id="2.60.120.620">
    <property type="entry name" value="q2cbj1_9rhob like domain"/>
    <property type="match status" value="1"/>
</dbReference>
<protein>
    <submittedName>
        <fullName evidence="8">Uncharacterized protein</fullName>
    </submittedName>
</protein>
<dbReference type="GO" id="GO:0005789">
    <property type="term" value="C:endoplasmic reticulum membrane"/>
    <property type="evidence" value="ECO:0007669"/>
    <property type="project" value="UniProtKB-SubCell"/>
</dbReference>
<dbReference type="InterPro" id="IPR044862">
    <property type="entry name" value="Pro_4_hyd_alph_FE2OG_OXY"/>
</dbReference>
<keyword evidence="3" id="KW-0479">Metal-binding</keyword>